<dbReference type="InterPro" id="IPR013083">
    <property type="entry name" value="Znf_RING/FYVE/PHD"/>
</dbReference>
<dbReference type="PANTHER" id="PTHR12603:SF0">
    <property type="entry name" value="CCR4-NOT TRANSCRIPTION COMPLEX SUBUNIT 4"/>
    <property type="match status" value="1"/>
</dbReference>
<reference evidence="1 2" key="1">
    <citation type="submission" date="2018-11" db="EMBL/GenBank/DDBJ databases">
        <authorList>
            <consortium name="Pathogen Informatics"/>
        </authorList>
    </citation>
    <scope>NUCLEOTIDE SEQUENCE [LARGE SCALE GENOMIC DNA]</scope>
</reference>
<dbReference type="GO" id="GO:0030014">
    <property type="term" value="C:CCR4-NOT complex"/>
    <property type="evidence" value="ECO:0007669"/>
    <property type="project" value="InterPro"/>
</dbReference>
<dbReference type="InterPro" id="IPR039515">
    <property type="entry name" value="NOT4_mRING-HC-C4C4"/>
</dbReference>
<accession>A0A3P6QWK8</accession>
<dbReference type="SUPFAM" id="SSF54928">
    <property type="entry name" value="RNA-binding domain, RBD"/>
    <property type="match status" value="1"/>
</dbReference>
<dbReference type="OrthoDB" id="1923159at2759"/>
<dbReference type="Gene3D" id="3.30.40.10">
    <property type="entry name" value="Zinc/RING finger domain, C3HC4 (zinc finger)"/>
    <property type="match status" value="1"/>
</dbReference>
<protein>
    <recommendedName>
        <fullName evidence="3">RRM domain-containing protein</fullName>
    </recommendedName>
</protein>
<evidence type="ECO:0000313" key="2">
    <source>
        <dbReference type="Proteomes" id="UP000281553"/>
    </source>
</evidence>
<dbReference type="Gene3D" id="3.30.70.330">
    <property type="match status" value="1"/>
</dbReference>
<keyword evidence="2" id="KW-1185">Reference proteome</keyword>
<dbReference type="Pfam" id="PF14570">
    <property type="entry name" value="zf-RING_4"/>
    <property type="match status" value="1"/>
</dbReference>
<dbReference type="GO" id="GO:0003676">
    <property type="term" value="F:nucleic acid binding"/>
    <property type="evidence" value="ECO:0007669"/>
    <property type="project" value="InterPro"/>
</dbReference>
<dbReference type="GO" id="GO:0004842">
    <property type="term" value="F:ubiquitin-protein transferase activity"/>
    <property type="evidence" value="ECO:0007669"/>
    <property type="project" value="InterPro"/>
</dbReference>
<dbReference type="Proteomes" id="UP000281553">
    <property type="component" value="Unassembled WGS sequence"/>
</dbReference>
<dbReference type="SUPFAM" id="SSF57850">
    <property type="entry name" value="RING/U-box"/>
    <property type="match status" value="1"/>
</dbReference>
<dbReference type="InterPro" id="IPR012677">
    <property type="entry name" value="Nucleotide-bd_a/b_plait_sf"/>
</dbReference>
<name>A0A3P6QWK8_DIBLA</name>
<dbReference type="AlphaFoldDB" id="A0A3P6QWK8"/>
<dbReference type="GO" id="GO:0016567">
    <property type="term" value="P:protein ubiquitination"/>
    <property type="evidence" value="ECO:0007669"/>
    <property type="project" value="TreeGrafter"/>
</dbReference>
<dbReference type="CDD" id="cd16618">
    <property type="entry name" value="mRING-HC-C4C4_CNOT4"/>
    <property type="match status" value="1"/>
</dbReference>
<dbReference type="InterPro" id="IPR039780">
    <property type="entry name" value="Mot2"/>
</dbReference>
<organism evidence="1 2">
    <name type="scientific">Dibothriocephalus latus</name>
    <name type="common">Fish tapeworm</name>
    <name type="synonym">Diphyllobothrium latum</name>
    <dbReference type="NCBI Taxonomy" id="60516"/>
    <lineage>
        <taxon>Eukaryota</taxon>
        <taxon>Metazoa</taxon>
        <taxon>Spiralia</taxon>
        <taxon>Lophotrochozoa</taxon>
        <taxon>Platyhelminthes</taxon>
        <taxon>Cestoda</taxon>
        <taxon>Eucestoda</taxon>
        <taxon>Diphyllobothriidea</taxon>
        <taxon>Diphyllobothriidae</taxon>
        <taxon>Dibothriocephalus</taxon>
    </lineage>
</organism>
<evidence type="ECO:0000313" key="1">
    <source>
        <dbReference type="EMBL" id="VDK36071.1"/>
    </source>
</evidence>
<dbReference type="PANTHER" id="PTHR12603">
    <property type="entry name" value="CCR4-NOT TRANSCRIPTION COMPLEX RELATED"/>
    <property type="match status" value="1"/>
</dbReference>
<dbReference type="InterPro" id="IPR035979">
    <property type="entry name" value="RBD_domain_sf"/>
</dbReference>
<dbReference type="EMBL" id="UYRU01003564">
    <property type="protein sequence ID" value="VDK36071.1"/>
    <property type="molecule type" value="Genomic_DNA"/>
</dbReference>
<proteinExistence type="predicted"/>
<gene>
    <name evidence="1" type="ORF">DILT_LOCUS737</name>
</gene>
<evidence type="ECO:0008006" key="3">
    <source>
        <dbReference type="Google" id="ProtNLM"/>
    </source>
</evidence>
<sequence>MEPMDSDDASFYPCPCLYQVCRFCWAKILNEENGLCPACRQVCLDVNPPNEKKKVIQTNLVFVVGLPQWISKDKEILKNVEYFGQFGKVFKVEVNPNPNFTNPQLALMMSRAVPLRVLISGNGSEKLHQFFSPVTEAENRRPQNCFHVLVNGVEPSLGLPFPSTPPGGLRRRIGGRIKKLMRWTKKKVSKLSQSSSLDHL</sequence>